<dbReference type="AlphaFoldDB" id="A0A1R0H7H0"/>
<dbReference type="GO" id="GO:0005783">
    <property type="term" value="C:endoplasmic reticulum"/>
    <property type="evidence" value="ECO:0007669"/>
    <property type="project" value="TreeGrafter"/>
</dbReference>
<evidence type="ECO:0000256" key="4">
    <source>
        <dbReference type="ARBA" id="ARBA00023136"/>
    </source>
</evidence>
<keyword evidence="2 6" id="KW-0812">Transmembrane</keyword>
<dbReference type="InterPro" id="IPR004776">
    <property type="entry name" value="Mem_transp_PIN-like"/>
</dbReference>
<feature type="transmembrane region" description="Helical" evidence="6">
    <location>
        <begin position="6"/>
        <end position="27"/>
    </location>
</feature>
<organism evidence="7 8">
    <name type="scientific">Smittium mucronatum</name>
    <dbReference type="NCBI Taxonomy" id="133383"/>
    <lineage>
        <taxon>Eukaryota</taxon>
        <taxon>Fungi</taxon>
        <taxon>Fungi incertae sedis</taxon>
        <taxon>Zoopagomycota</taxon>
        <taxon>Kickxellomycotina</taxon>
        <taxon>Harpellomycetes</taxon>
        <taxon>Harpellales</taxon>
        <taxon>Legeriomycetaceae</taxon>
        <taxon>Smittium</taxon>
    </lineage>
</organism>
<sequence length="622" mass="68668">MFLVYLYLSSRAIAEVLIIGLCGYFFARRGTLDRKSLRMLSELSVQLLTPCLLYSNMVKTLNPSILAELWLTPVIYFFYGIMSFVWVYTSANVLRVDVEYCRLLSVAVFFANTNTLPVSLLNSILSNPDAEFMFRDPNDSAESMAARGVSYAIMFATFNNFLRWSLGTYMISGGLETKLNSKNSSPTTRNNVIYLSDTSTPASPDLSNIEQGVSVHDGESLQIGTNSSIHAPGSSNPVQLFRQLVPQPNSNVDSRFSLLSWLKTKATQIWKIISPCMTMPIYAILLASATVMFPKFKTILLDKSYSINVLFSAIQMCSDSCIPITILTLGGQLGQIGEEESLNNKNTSNSYHRLQSPSIEQESTYLEESTNFVHFPESSSLHKDGSANLNDENVPYTSYRPNSQIDSAPSSSSSETHIPSFNNSALNLTNQCSHNSFDHTNTYNHQKIVRKNVAKFKGMSTIHGNNVHATGTPDGYHSGHTAENIYSGADHTNPGDFINCNSVPTTTEFHQKDSSGNRNKGIFIVLVGRFMVVPLFAATLLVFLKVCVPNHVTLLASDPVFFFTLLILSATPPAINLITVVQSTGLFEDDAANLLMWGYLVGIFTISLEVGGFMYLTSILFV</sequence>
<evidence type="ECO:0000313" key="7">
    <source>
        <dbReference type="EMBL" id="OLY85125.1"/>
    </source>
</evidence>
<feature type="transmembrane region" description="Helical" evidence="6">
    <location>
        <begin position="272"/>
        <end position="293"/>
    </location>
</feature>
<gene>
    <name evidence="7" type="ORF">AYI68_g687</name>
</gene>
<keyword evidence="4 6" id="KW-0472">Membrane</keyword>
<accession>A0A1R0H7H0</accession>
<dbReference type="OrthoDB" id="191139at2759"/>
<dbReference type="Pfam" id="PF03547">
    <property type="entry name" value="Mem_trans"/>
    <property type="match status" value="2"/>
</dbReference>
<dbReference type="PANTHER" id="PTHR31794:SF2">
    <property type="entry name" value="AUXIN EFFLUX TRANSPORTER FAMILY PROTEIN (EUROFUNG)"/>
    <property type="match status" value="1"/>
</dbReference>
<dbReference type="PANTHER" id="PTHR31794">
    <property type="entry name" value="AUXIN EFFLUX TRANSPORTER FAMILY PROTEIN (EUROFUNG)"/>
    <property type="match status" value="1"/>
</dbReference>
<feature type="transmembrane region" description="Helical" evidence="6">
    <location>
        <begin position="522"/>
        <end position="548"/>
    </location>
</feature>
<dbReference type="GO" id="GO:0055085">
    <property type="term" value="P:transmembrane transport"/>
    <property type="evidence" value="ECO:0007669"/>
    <property type="project" value="InterPro"/>
</dbReference>
<feature type="transmembrane region" description="Helical" evidence="6">
    <location>
        <begin position="594"/>
        <end position="616"/>
    </location>
</feature>
<proteinExistence type="predicted"/>
<reference evidence="7 8" key="1">
    <citation type="journal article" date="2016" name="Mol. Biol. Evol.">
        <title>Genome-Wide Survey of Gut Fungi (Harpellales) Reveals the First Horizontally Transferred Ubiquitin Gene from a Mosquito Host.</title>
        <authorList>
            <person name="Wang Y."/>
            <person name="White M.M."/>
            <person name="Kvist S."/>
            <person name="Moncalvo J.M."/>
        </authorList>
    </citation>
    <scope>NUCLEOTIDE SEQUENCE [LARGE SCALE GENOMIC DNA]</scope>
    <source>
        <strain evidence="7 8">ALG-7-W6</strain>
    </source>
</reference>
<evidence type="ECO:0000256" key="2">
    <source>
        <dbReference type="ARBA" id="ARBA00022692"/>
    </source>
</evidence>
<keyword evidence="8" id="KW-1185">Reference proteome</keyword>
<evidence type="ECO:0000256" key="5">
    <source>
        <dbReference type="SAM" id="MobiDB-lite"/>
    </source>
</evidence>
<evidence type="ECO:0000256" key="1">
    <source>
        <dbReference type="ARBA" id="ARBA00004141"/>
    </source>
</evidence>
<evidence type="ECO:0000256" key="3">
    <source>
        <dbReference type="ARBA" id="ARBA00022989"/>
    </source>
</evidence>
<keyword evidence="3 6" id="KW-1133">Transmembrane helix</keyword>
<feature type="transmembrane region" description="Helical" evidence="6">
    <location>
        <begin position="100"/>
        <end position="124"/>
    </location>
</feature>
<comment type="subcellular location">
    <subcellularLocation>
        <location evidence="1">Membrane</location>
        <topology evidence="1">Multi-pass membrane protein</topology>
    </subcellularLocation>
</comment>
<feature type="region of interest" description="Disordered" evidence="5">
    <location>
        <begin position="377"/>
        <end position="419"/>
    </location>
</feature>
<feature type="compositionally biased region" description="Polar residues" evidence="5">
    <location>
        <begin position="387"/>
        <end position="402"/>
    </location>
</feature>
<dbReference type="GO" id="GO:0016020">
    <property type="term" value="C:membrane"/>
    <property type="evidence" value="ECO:0007669"/>
    <property type="project" value="UniProtKB-SubCell"/>
</dbReference>
<dbReference type="Proteomes" id="UP000187455">
    <property type="component" value="Unassembled WGS sequence"/>
</dbReference>
<protein>
    <submittedName>
        <fullName evidence="7">Putative transporter</fullName>
    </submittedName>
</protein>
<feature type="transmembrane region" description="Helical" evidence="6">
    <location>
        <begin position="69"/>
        <end position="88"/>
    </location>
</feature>
<dbReference type="STRING" id="133383.A0A1R0H7H0"/>
<name>A0A1R0H7H0_9FUNG</name>
<evidence type="ECO:0000313" key="8">
    <source>
        <dbReference type="Proteomes" id="UP000187455"/>
    </source>
</evidence>
<feature type="compositionally biased region" description="Low complexity" evidence="5">
    <location>
        <begin position="403"/>
        <end position="414"/>
    </location>
</feature>
<comment type="caution">
    <text evidence="7">The sequence shown here is derived from an EMBL/GenBank/DDBJ whole genome shotgun (WGS) entry which is preliminary data.</text>
</comment>
<dbReference type="EMBL" id="LSSL01000228">
    <property type="protein sequence ID" value="OLY85125.1"/>
    <property type="molecule type" value="Genomic_DNA"/>
</dbReference>
<feature type="transmembrane region" description="Helical" evidence="6">
    <location>
        <begin position="560"/>
        <end position="582"/>
    </location>
</feature>
<evidence type="ECO:0000256" key="6">
    <source>
        <dbReference type="SAM" id="Phobius"/>
    </source>
</evidence>